<gene>
    <name evidence="7" type="ORF">SCHPADRAFT_947544</name>
</gene>
<dbReference type="PANTHER" id="PTHR11125:SF7">
    <property type="entry name" value="TRANSCRIPTION ELONGATION FACTOR SPT5"/>
    <property type="match status" value="1"/>
</dbReference>
<dbReference type="STRING" id="27342.A0A0H2QZ57"/>
<evidence type="ECO:0000313" key="7">
    <source>
        <dbReference type="EMBL" id="KLO04659.1"/>
    </source>
</evidence>
<dbReference type="InParanoid" id="A0A0H2QZ57"/>
<dbReference type="GO" id="GO:0006368">
    <property type="term" value="P:transcription elongation by RNA polymerase II"/>
    <property type="evidence" value="ECO:0007669"/>
    <property type="project" value="TreeGrafter"/>
</dbReference>
<dbReference type="GO" id="GO:0032044">
    <property type="term" value="C:DSIF complex"/>
    <property type="evidence" value="ECO:0007669"/>
    <property type="project" value="TreeGrafter"/>
</dbReference>
<dbReference type="Proteomes" id="UP000053477">
    <property type="component" value="Unassembled WGS sequence"/>
</dbReference>
<feature type="region of interest" description="Disordered" evidence="5">
    <location>
        <begin position="1"/>
        <end position="44"/>
    </location>
</feature>
<name>A0A0H2QZ57_9AGAM</name>
<protein>
    <recommendedName>
        <fullName evidence="3">Chromatin elongation factor SPT5</fullName>
    </recommendedName>
    <alternativeName>
        <fullName evidence="4">Chromatin elongation factor spt5</fullName>
    </alternativeName>
</protein>
<dbReference type="AlphaFoldDB" id="A0A0H2QZ57"/>
<dbReference type="EMBL" id="KQ086470">
    <property type="protein sequence ID" value="KLO04659.1"/>
    <property type="molecule type" value="Genomic_DNA"/>
</dbReference>
<dbReference type="Pfam" id="PF03439">
    <property type="entry name" value="Spt5-NGN"/>
    <property type="match status" value="1"/>
</dbReference>
<evidence type="ECO:0000259" key="6">
    <source>
        <dbReference type="SMART" id="SM00739"/>
    </source>
</evidence>
<comment type="function">
    <text evidence="2">The SPT4-SPT5 complex mediates both activation and inhibition of transcription elongation, and plays a role in pre-mRNA processing. This complex seems to be important for the stability of the RNA polymerase II elongation machinery on the chromatin template but not for the inherent ability of this machinery to translocate down the gene.</text>
</comment>
<feature type="compositionally biased region" description="Basic and acidic residues" evidence="5">
    <location>
        <begin position="30"/>
        <end position="44"/>
    </location>
</feature>
<evidence type="ECO:0000256" key="5">
    <source>
        <dbReference type="SAM" id="MobiDB-lite"/>
    </source>
</evidence>
<dbReference type="InterPro" id="IPR036735">
    <property type="entry name" value="NGN_dom_sf"/>
</dbReference>
<evidence type="ECO:0000256" key="3">
    <source>
        <dbReference type="ARBA" id="ARBA00029865"/>
    </source>
</evidence>
<organism evidence="7 8">
    <name type="scientific">Schizopora paradoxa</name>
    <dbReference type="NCBI Taxonomy" id="27342"/>
    <lineage>
        <taxon>Eukaryota</taxon>
        <taxon>Fungi</taxon>
        <taxon>Dikarya</taxon>
        <taxon>Basidiomycota</taxon>
        <taxon>Agaricomycotina</taxon>
        <taxon>Agaricomycetes</taxon>
        <taxon>Hymenochaetales</taxon>
        <taxon>Schizoporaceae</taxon>
        <taxon>Schizopora</taxon>
    </lineage>
</organism>
<keyword evidence="1" id="KW-0804">Transcription</keyword>
<evidence type="ECO:0000256" key="4">
    <source>
        <dbReference type="ARBA" id="ARBA00031006"/>
    </source>
</evidence>
<feature type="domain" description="KOW" evidence="6">
    <location>
        <begin position="485"/>
        <end position="512"/>
    </location>
</feature>
<keyword evidence="8" id="KW-1185">Reference proteome</keyword>
<dbReference type="InterPro" id="IPR005824">
    <property type="entry name" value="KOW"/>
</dbReference>
<reference evidence="7 8" key="1">
    <citation type="submission" date="2015-04" db="EMBL/GenBank/DDBJ databases">
        <title>Complete genome sequence of Schizopora paradoxa KUC8140, a cosmopolitan wood degrader in East Asia.</title>
        <authorList>
            <consortium name="DOE Joint Genome Institute"/>
            <person name="Min B."/>
            <person name="Park H."/>
            <person name="Jang Y."/>
            <person name="Kim J.-J."/>
            <person name="Kim K.H."/>
            <person name="Pangilinan J."/>
            <person name="Lipzen A."/>
            <person name="Riley R."/>
            <person name="Grigoriev I.V."/>
            <person name="Spatafora J.W."/>
            <person name="Choi I.-G."/>
        </authorList>
    </citation>
    <scope>NUCLEOTIDE SEQUENCE [LARGE SCALE GENOMIC DNA]</scope>
    <source>
        <strain evidence="7 8">KUC8140</strain>
    </source>
</reference>
<evidence type="ECO:0000256" key="2">
    <source>
        <dbReference type="ARBA" id="ARBA00024691"/>
    </source>
</evidence>
<evidence type="ECO:0000256" key="1">
    <source>
        <dbReference type="ARBA" id="ARBA00023163"/>
    </source>
</evidence>
<feature type="domain" description="KOW" evidence="6">
    <location>
        <begin position="412"/>
        <end position="439"/>
    </location>
</feature>
<dbReference type="Gene3D" id="3.30.70.940">
    <property type="entry name" value="NusG, N-terminal domain"/>
    <property type="match status" value="1"/>
</dbReference>
<dbReference type="SMART" id="SM00739">
    <property type="entry name" value="KOW"/>
    <property type="match status" value="4"/>
</dbReference>
<proteinExistence type="predicted"/>
<dbReference type="GO" id="GO:0006357">
    <property type="term" value="P:regulation of transcription by RNA polymerase II"/>
    <property type="evidence" value="ECO:0007669"/>
    <property type="project" value="InterPro"/>
</dbReference>
<accession>A0A0H2QZ57</accession>
<evidence type="ECO:0000313" key="8">
    <source>
        <dbReference type="Proteomes" id="UP000053477"/>
    </source>
</evidence>
<feature type="domain" description="KOW" evidence="6">
    <location>
        <begin position="353"/>
        <end position="380"/>
    </location>
</feature>
<dbReference type="InterPro" id="IPR039659">
    <property type="entry name" value="SPT5"/>
</dbReference>
<dbReference type="GO" id="GO:0003729">
    <property type="term" value="F:mRNA binding"/>
    <property type="evidence" value="ECO:0007669"/>
    <property type="project" value="TreeGrafter"/>
</dbReference>
<sequence>MAEVGGEGDEEDEQGDDDDDDEQLLDDDDDKSREGEGLDIDLPHRTFSQRLEEDARELGDWADEIGRLANQRAERERVLRDHLTQSGNPPALSSVNELPDVRDPLMYCFCVKRGKATSLTFALMRKIIADTKARYTQIYSVFSVPTITDRIYIEALGMAPVYLLCTNMQGIYKDSWHAVSVLERVSILEGRVMPRINTGMREDSIVKIRDGRYRDDHGFVVSVSKTRKRFVVKLKSRENMPGELKRKIGRNPAFLLTKEAARNLGMKSVLQEHPGDPANANYEDLREGEVESESDARHLKASFRFNGKTYTFDGHLLLEFAMDQVERVVPGQTCDSNVDNELILASNPIVHNNISEGHEVWVTDGEARGSCGRVVELNFGGFALVEIQEHGPSSSSRPAVLLELNKRHLVRKLNIGDRVEVKIGIYVGVKGIVGSINTKKGFGNTVLGIVELNDDLPEDREVLVPIQFVDTIDSLDDSTSVLGDEFVEGQHVIIFKGKLQGKTGVVALIEKYHIRLLEDGTSCESIREYNEERYLQWMPARPPTPVKIEEVPLILCDGNDPIDVDALDIDDDKCLINHLEVGFEDSIVYVWRGIGKGKLARVIQATGSVTKIQFDSALHGSSISFAKARNLLAYVIDLPS</sequence>
<dbReference type="OrthoDB" id="28901at2759"/>
<feature type="domain" description="KOW" evidence="6">
    <location>
        <begin position="199"/>
        <end position="226"/>
    </location>
</feature>
<dbReference type="PANTHER" id="PTHR11125">
    <property type="entry name" value="SUPPRESSOR OF TY 5"/>
    <property type="match status" value="1"/>
</dbReference>
<feature type="compositionally biased region" description="Acidic residues" evidence="5">
    <location>
        <begin position="1"/>
        <end position="29"/>
    </location>
</feature>
<dbReference type="InterPro" id="IPR005100">
    <property type="entry name" value="NGN-domain"/>
</dbReference>
<dbReference type="GO" id="GO:0032784">
    <property type="term" value="P:regulation of DNA-templated transcription elongation"/>
    <property type="evidence" value="ECO:0007669"/>
    <property type="project" value="InterPro"/>
</dbReference>